<dbReference type="AlphaFoldDB" id="A0AAN9EHV5"/>
<gene>
    <name evidence="1" type="ORF">RIF29_31336</name>
</gene>
<evidence type="ECO:0000313" key="2">
    <source>
        <dbReference type="Proteomes" id="UP001372338"/>
    </source>
</evidence>
<sequence>MHIMKLFKLRTWLMFHYHSKIKVFDQNLIIKYPTWIRCGACQFVNSDEHESKMGMKLTYTGEGHSVLFEVPQVRDCCLKGMILCVVSSCTPGNMADGCLIGILILNYTKCFIQLYKRDTLSSLNDEECQDIASNLEPHDKVEIFVVFGHRLTVTKIALYLIYGESADGEMEPSLGPTTVEKNAINASWDGANNVVKARSNSK</sequence>
<organism evidence="1 2">
    <name type="scientific">Crotalaria pallida</name>
    <name type="common">Smooth rattlebox</name>
    <name type="synonym">Crotalaria striata</name>
    <dbReference type="NCBI Taxonomy" id="3830"/>
    <lineage>
        <taxon>Eukaryota</taxon>
        <taxon>Viridiplantae</taxon>
        <taxon>Streptophyta</taxon>
        <taxon>Embryophyta</taxon>
        <taxon>Tracheophyta</taxon>
        <taxon>Spermatophyta</taxon>
        <taxon>Magnoliopsida</taxon>
        <taxon>eudicotyledons</taxon>
        <taxon>Gunneridae</taxon>
        <taxon>Pentapetalae</taxon>
        <taxon>rosids</taxon>
        <taxon>fabids</taxon>
        <taxon>Fabales</taxon>
        <taxon>Fabaceae</taxon>
        <taxon>Papilionoideae</taxon>
        <taxon>50 kb inversion clade</taxon>
        <taxon>genistoids sensu lato</taxon>
        <taxon>core genistoids</taxon>
        <taxon>Crotalarieae</taxon>
        <taxon>Crotalaria</taxon>
    </lineage>
</organism>
<accession>A0AAN9EHV5</accession>
<evidence type="ECO:0000313" key="1">
    <source>
        <dbReference type="EMBL" id="KAK7257389.1"/>
    </source>
</evidence>
<comment type="caution">
    <text evidence="1">The sequence shown here is derived from an EMBL/GenBank/DDBJ whole genome shotgun (WGS) entry which is preliminary data.</text>
</comment>
<reference evidence="1 2" key="1">
    <citation type="submission" date="2024-01" db="EMBL/GenBank/DDBJ databases">
        <title>The genomes of 5 underutilized Papilionoideae crops provide insights into root nodulation and disease resistanc.</title>
        <authorList>
            <person name="Yuan L."/>
        </authorList>
    </citation>
    <scope>NUCLEOTIDE SEQUENCE [LARGE SCALE GENOMIC DNA]</scope>
    <source>
        <strain evidence="1">ZHUSHIDOU_FW_LH</strain>
        <tissue evidence="1">Leaf</tissue>
    </source>
</reference>
<protein>
    <submittedName>
        <fullName evidence="1">Uncharacterized protein</fullName>
    </submittedName>
</protein>
<dbReference type="Proteomes" id="UP001372338">
    <property type="component" value="Unassembled WGS sequence"/>
</dbReference>
<name>A0AAN9EHV5_CROPI</name>
<dbReference type="EMBL" id="JAYWIO010000006">
    <property type="protein sequence ID" value="KAK7257389.1"/>
    <property type="molecule type" value="Genomic_DNA"/>
</dbReference>
<proteinExistence type="predicted"/>
<keyword evidence="2" id="KW-1185">Reference proteome</keyword>